<feature type="compositionally biased region" description="Low complexity" evidence="1">
    <location>
        <begin position="93"/>
        <end position="116"/>
    </location>
</feature>
<keyword evidence="3" id="KW-1185">Reference proteome</keyword>
<feature type="compositionally biased region" description="Polar residues" evidence="1">
    <location>
        <begin position="65"/>
        <end position="85"/>
    </location>
</feature>
<dbReference type="Proteomes" id="UP000499080">
    <property type="component" value="Unassembled WGS sequence"/>
</dbReference>
<dbReference type="EMBL" id="BGPR01000003">
    <property type="protein sequence ID" value="GBL73467.1"/>
    <property type="molecule type" value="Genomic_DNA"/>
</dbReference>
<accession>A0A4Y2A1P8</accession>
<sequence>MRNLRHCLKRHRCCSSEILSRRVLFRRNKNDTLSYVTFSTESMLLMKRKCQNQFIAVRRAQLSPDKQPSRTCHFHPSTQKRSGYRTNMRAWNSPLEVPQSSSSSTLSETLVKTFFR</sequence>
<dbReference type="AlphaFoldDB" id="A0A4Y2A1P8"/>
<evidence type="ECO:0000313" key="3">
    <source>
        <dbReference type="Proteomes" id="UP000499080"/>
    </source>
</evidence>
<feature type="region of interest" description="Disordered" evidence="1">
    <location>
        <begin position="65"/>
        <end position="116"/>
    </location>
</feature>
<gene>
    <name evidence="2" type="ORF">AVEN_159465_1</name>
</gene>
<protein>
    <submittedName>
        <fullName evidence="2">Uncharacterized protein</fullName>
    </submittedName>
</protein>
<dbReference type="OrthoDB" id="6459170at2759"/>
<organism evidence="2 3">
    <name type="scientific">Araneus ventricosus</name>
    <name type="common">Orbweaver spider</name>
    <name type="synonym">Epeira ventricosa</name>
    <dbReference type="NCBI Taxonomy" id="182803"/>
    <lineage>
        <taxon>Eukaryota</taxon>
        <taxon>Metazoa</taxon>
        <taxon>Ecdysozoa</taxon>
        <taxon>Arthropoda</taxon>
        <taxon>Chelicerata</taxon>
        <taxon>Arachnida</taxon>
        <taxon>Araneae</taxon>
        <taxon>Araneomorphae</taxon>
        <taxon>Entelegynae</taxon>
        <taxon>Araneoidea</taxon>
        <taxon>Araneidae</taxon>
        <taxon>Araneus</taxon>
    </lineage>
</organism>
<name>A0A4Y2A1P8_ARAVE</name>
<comment type="caution">
    <text evidence="2">The sequence shown here is derived from an EMBL/GenBank/DDBJ whole genome shotgun (WGS) entry which is preliminary data.</text>
</comment>
<proteinExistence type="predicted"/>
<reference evidence="2 3" key="1">
    <citation type="journal article" date="2019" name="Sci. Rep.">
        <title>Orb-weaving spider Araneus ventricosus genome elucidates the spidroin gene catalogue.</title>
        <authorList>
            <person name="Kono N."/>
            <person name="Nakamura H."/>
            <person name="Ohtoshi R."/>
            <person name="Moran D.A.P."/>
            <person name="Shinohara A."/>
            <person name="Yoshida Y."/>
            <person name="Fujiwara M."/>
            <person name="Mori M."/>
            <person name="Tomita M."/>
            <person name="Arakawa K."/>
        </authorList>
    </citation>
    <scope>NUCLEOTIDE SEQUENCE [LARGE SCALE GENOMIC DNA]</scope>
</reference>
<evidence type="ECO:0000313" key="2">
    <source>
        <dbReference type="EMBL" id="GBL73467.1"/>
    </source>
</evidence>
<evidence type="ECO:0000256" key="1">
    <source>
        <dbReference type="SAM" id="MobiDB-lite"/>
    </source>
</evidence>